<keyword evidence="1" id="KW-1133">Transmembrane helix</keyword>
<gene>
    <name evidence="2" type="ORF">LC087_17160</name>
</gene>
<accession>A0ABY9JXR3</accession>
<feature type="transmembrane region" description="Helical" evidence="1">
    <location>
        <begin position="101"/>
        <end position="119"/>
    </location>
</feature>
<feature type="transmembrane region" description="Helical" evidence="1">
    <location>
        <begin position="7"/>
        <end position="40"/>
    </location>
</feature>
<keyword evidence="1" id="KW-0472">Membrane</keyword>
<keyword evidence="3" id="KW-1185">Reference proteome</keyword>
<dbReference type="RefSeq" id="WP_226542887.1">
    <property type="nucleotide sequence ID" value="NZ_CP129013.1"/>
</dbReference>
<dbReference type="EMBL" id="CP129013">
    <property type="protein sequence ID" value="WLR42410.1"/>
    <property type="molecule type" value="Genomic_DNA"/>
</dbReference>
<evidence type="ECO:0000256" key="1">
    <source>
        <dbReference type="SAM" id="Phobius"/>
    </source>
</evidence>
<feature type="transmembrane region" description="Helical" evidence="1">
    <location>
        <begin position="125"/>
        <end position="146"/>
    </location>
</feature>
<evidence type="ECO:0000313" key="3">
    <source>
        <dbReference type="Proteomes" id="UP001197974"/>
    </source>
</evidence>
<proteinExistence type="predicted"/>
<sequence>MSIKKLLNAFFLLVIIFIVLLAVVIVLSIPFLLIAANLFIFDQLDLITIHVIGAFAFFKMSLKITLVSFLFSLLVDVMILLWKRQPWGYLFQTHETKSEKIFMYIMNTLLFSLTIWFINEITVSWLGAVGVGFSLASIYMIMYYVVDLFKDDEDDEEDDTMTITIEEDINFKINGTKSSLTQLNEAIEEAIEDYSGEVTFKTKNGETFSIKIYLEEK</sequence>
<dbReference type="Proteomes" id="UP001197974">
    <property type="component" value="Chromosome"/>
</dbReference>
<evidence type="ECO:0000313" key="2">
    <source>
        <dbReference type="EMBL" id="WLR42410.1"/>
    </source>
</evidence>
<protein>
    <submittedName>
        <fullName evidence="2">Uncharacterized protein</fullName>
    </submittedName>
</protein>
<reference evidence="2 3" key="1">
    <citation type="submission" date="2023-06" db="EMBL/GenBank/DDBJ databases">
        <title>Five Gram-positive bacteria isolated from mangrove sediments in Shenzhen, Guangdong, China.</title>
        <authorList>
            <person name="Yu S."/>
            <person name="Zheng W."/>
            <person name="Huang Y."/>
        </authorList>
    </citation>
    <scope>NUCLEOTIDE SEQUENCE [LARGE SCALE GENOMIC DNA]</scope>
    <source>
        <strain evidence="2 3">SaN35-3</strain>
    </source>
</reference>
<keyword evidence="1" id="KW-0812">Transmembrane</keyword>
<organism evidence="2 3">
    <name type="scientific">Bacillus carboniphilus</name>
    <dbReference type="NCBI Taxonomy" id="86663"/>
    <lineage>
        <taxon>Bacteria</taxon>
        <taxon>Bacillati</taxon>
        <taxon>Bacillota</taxon>
        <taxon>Bacilli</taxon>
        <taxon>Bacillales</taxon>
        <taxon>Bacillaceae</taxon>
        <taxon>Bacillus</taxon>
    </lineage>
</organism>
<name>A0ABY9JXR3_9BACI</name>
<feature type="transmembrane region" description="Helical" evidence="1">
    <location>
        <begin position="60"/>
        <end position="81"/>
    </location>
</feature>